<dbReference type="Proteomes" id="UP001497457">
    <property type="component" value="Chromosome 17b"/>
</dbReference>
<reference evidence="4" key="1">
    <citation type="submission" date="2024-06" db="EMBL/GenBank/DDBJ databases">
        <authorList>
            <person name="Ryan C."/>
        </authorList>
    </citation>
    <scope>NUCLEOTIDE SEQUENCE [LARGE SCALE GENOMIC DNA]</scope>
</reference>
<protein>
    <submittedName>
        <fullName evidence="2">Uncharacterized protein</fullName>
    </submittedName>
</protein>
<proteinExistence type="predicted"/>
<name>A0ABC8YPJ7_9POAL</name>
<keyword evidence="1" id="KW-1133">Transmembrane helix</keyword>
<dbReference type="EMBL" id="OZ075128">
    <property type="protein sequence ID" value="CAL4953234.1"/>
    <property type="molecule type" value="Genomic_DNA"/>
</dbReference>
<evidence type="ECO:0000256" key="1">
    <source>
        <dbReference type="SAM" id="Phobius"/>
    </source>
</evidence>
<evidence type="ECO:0000313" key="2">
    <source>
        <dbReference type="EMBL" id="CAL4946134.1"/>
    </source>
</evidence>
<keyword evidence="4" id="KW-1185">Reference proteome</keyword>
<feature type="transmembrane region" description="Helical" evidence="1">
    <location>
        <begin position="71"/>
        <end position="91"/>
    </location>
</feature>
<sequence>MTTLPFIPPFCAFAFVGLETGHGNPRQALRTAESGDDIAYSRLEEGSYVPVPLPQPRIQRRSHATRTLCKIFIRCLATVFGIGMVACLFVWRYLYHDPELQDPLHMIVLAIVGLGGMAFGFLITQDDEDPDM</sequence>
<keyword evidence="1" id="KW-0812">Transmembrane</keyword>
<evidence type="ECO:0000313" key="3">
    <source>
        <dbReference type="EMBL" id="CAL4953234.1"/>
    </source>
</evidence>
<evidence type="ECO:0000313" key="4">
    <source>
        <dbReference type="Proteomes" id="UP001497457"/>
    </source>
</evidence>
<feature type="transmembrane region" description="Helical" evidence="1">
    <location>
        <begin position="103"/>
        <end position="123"/>
    </location>
</feature>
<organism evidence="2 4">
    <name type="scientific">Urochloa decumbens</name>
    <dbReference type="NCBI Taxonomy" id="240449"/>
    <lineage>
        <taxon>Eukaryota</taxon>
        <taxon>Viridiplantae</taxon>
        <taxon>Streptophyta</taxon>
        <taxon>Embryophyta</taxon>
        <taxon>Tracheophyta</taxon>
        <taxon>Spermatophyta</taxon>
        <taxon>Magnoliopsida</taxon>
        <taxon>Liliopsida</taxon>
        <taxon>Poales</taxon>
        <taxon>Poaceae</taxon>
        <taxon>PACMAD clade</taxon>
        <taxon>Panicoideae</taxon>
        <taxon>Panicodae</taxon>
        <taxon>Paniceae</taxon>
        <taxon>Melinidinae</taxon>
        <taxon>Urochloa</taxon>
    </lineage>
</organism>
<dbReference type="AlphaFoldDB" id="A0ABC8YPJ7"/>
<gene>
    <name evidence="2" type="ORF">URODEC1_LOCUS35900</name>
    <name evidence="3" type="ORF">URODEC1_LOCUS40026</name>
</gene>
<dbReference type="Proteomes" id="UP001497457">
    <property type="component" value="Chromosome 18b"/>
</dbReference>
<dbReference type="EMBL" id="OZ075127">
    <property type="protein sequence ID" value="CAL4946134.1"/>
    <property type="molecule type" value="Genomic_DNA"/>
</dbReference>
<reference evidence="2 4" key="2">
    <citation type="submission" date="2024-10" db="EMBL/GenBank/DDBJ databases">
        <authorList>
            <person name="Ryan C."/>
        </authorList>
    </citation>
    <scope>NUCLEOTIDE SEQUENCE [LARGE SCALE GENOMIC DNA]</scope>
</reference>
<accession>A0ABC8YPJ7</accession>
<keyword evidence="1" id="KW-0472">Membrane</keyword>